<keyword evidence="1" id="KW-0472">Membrane</keyword>
<keyword evidence="1" id="KW-1133">Transmembrane helix</keyword>
<evidence type="ECO:0000313" key="3">
    <source>
        <dbReference type="Proteomes" id="UP000032680"/>
    </source>
</evidence>
<dbReference type="Proteomes" id="UP000032680">
    <property type="component" value="Unassembled WGS sequence"/>
</dbReference>
<keyword evidence="1" id="KW-0812">Transmembrane</keyword>
<comment type="caution">
    <text evidence="2">The sequence shown here is derived from an EMBL/GenBank/DDBJ whole genome shotgun (WGS) entry which is preliminary data.</text>
</comment>
<name>A0A0D6P8R7_9PROT</name>
<evidence type="ECO:0000313" key="2">
    <source>
        <dbReference type="EMBL" id="GAN78077.1"/>
    </source>
</evidence>
<gene>
    <name evidence="2" type="ORF">Asru_0610_01</name>
</gene>
<dbReference type="AlphaFoldDB" id="A0A0D6P8R7"/>
<accession>A0A0D6P8R7</accession>
<protein>
    <submittedName>
        <fullName evidence="2">Uncharacterized protein</fullName>
    </submittedName>
</protein>
<feature type="transmembrane region" description="Helical" evidence="1">
    <location>
        <begin position="29"/>
        <end position="48"/>
    </location>
</feature>
<organism evidence="2 3">
    <name type="scientific">Acidisphaera rubrifaciens HS-AP3</name>
    <dbReference type="NCBI Taxonomy" id="1231350"/>
    <lineage>
        <taxon>Bacteria</taxon>
        <taxon>Pseudomonadati</taxon>
        <taxon>Pseudomonadota</taxon>
        <taxon>Alphaproteobacteria</taxon>
        <taxon>Acetobacterales</taxon>
        <taxon>Acetobacteraceae</taxon>
        <taxon>Acidisphaera</taxon>
    </lineage>
</organism>
<evidence type="ECO:0000256" key="1">
    <source>
        <dbReference type="SAM" id="Phobius"/>
    </source>
</evidence>
<reference evidence="2 3" key="1">
    <citation type="submission" date="2012-11" db="EMBL/GenBank/DDBJ databases">
        <title>Whole genome sequence of Acidisphaera rubrifaciens HS-AP3.</title>
        <authorList>
            <person name="Azuma Y."/>
            <person name="Higashiura N."/>
            <person name="Hirakawa H."/>
            <person name="Matsushita K."/>
        </authorList>
    </citation>
    <scope>NUCLEOTIDE SEQUENCE [LARGE SCALE GENOMIC DNA]</scope>
    <source>
        <strain evidence="2 3">HS-AP3</strain>
    </source>
</reference>
<dbReference type="EMBL" id="BANB01000610">
    <property type="protein sequence ID" value="GAN78077.1"/>
    <property type="molecule type" value="Genomic_DNA"/>
</dbReference>
<sequence>MERGPAAMAGLGAAGRATAAAEIAEAFRWAFLTVAAYAGCAMALAWWVPVRRL</sequence>
<keyword evidence="3" id="KW-1185">Reference proteome</keyword>
<proteinExistence type="predicted"/>